<name>M1NY54_9CORY</name>
<reference evidence="4 5" key="1">
    <citation type="journal article" date="2012" name="Stand. Genomic Sci.">
        <title>Genome sequence of the halotolerant bacterium Corynebacterium halotolerans type strain YIM 70093(T) (= DSM 44683(T)).</title>
        <authorList>
            <person name="Ruckert C."/>
            <person name="Albersmeier A."/>
            <person name="Al-Dilaimi A."/>
            <person name="Niehaus K."/>
            <person name="Szczepanowski R."/>
            <person name="Kalinowski J."/>
        </authorList>
    </citation>
    <scope>NUCLEOTIDE SEQUENCE [LARGE SCALE GENOMIC DNA]</scope>
    <source>
        <strain evidence="4">YIM 70093</strain>
    </source>
</reference>
<evidence type="ECO:0000313" key="4">
    <source>
        <dbReference type="EMBL" id="AGF72430.1"/>
    </source>
</evidence>
<dbReference type="eggNOG" id="COG2050">
    <property type="taxonomic scope" value="Bacteria"/>
</dbReference>
<evidence type="ECO:0000259" key="3">
    <source>
        <dbReference type="Pfam" id="PF03061"/>
    </source>
</evidence>
<dbReference type="PANTHER" id="PTHR43240:SF5">
    <property type="entry name" value="1,4-DIHYDROXY-2-NAPHTHOYL-COA THIOESTERASE 1"/>
    <property type="match status" value="1"/>
</dbReference>
<gene>
    <name evidence="4" type="ORF">A605_07140</name>
</gene>
<evidence type="ECO:0000313" key="5">
    <source>
        <dbReference type="Proteomes" id="UP000011723"/>
    </source>
</evidence>
<dbReference type="SUPFAM" id="SSF54637">
    <property type="entry name" value="Thioesterase/thiol ester dehydrase-isomerase"/>
    <property type="match status" value="1"/>
</dbReference>
<dbReference type="InterPro" id="IPR029069">
    <property type="entry name" value="HotDog_dom_sf"/>
</dbReference>
<dbReference type="Gene3D" id="3.10.129.10">
    <property type="entry name" value="Hotdog Thioesterase"/>
    <property type="match status" value="1"/>
</dbReference>
<organism evidence="4 5">
    <name type="scientific">Corynebacterium halotolerans YIM 70093 = DSM 44683</name>
    <dbReference type="NCBI Taxonomy" id="1121362"/>
    <lineage>
        <taxon>Bacteria</taxon>
        <taxon>Bacillati</taxon>
        <taxon>Actinomycetota</taxon>
        <taxon>Actinomycetes</taxon>
        <taxon>Mycobacteriales</taxon>
        <taxon>Corynebacteriaceae</taxon>
        <taxon>Corynebacterium</taxon>
    </lineage>
</organism>
<dbReference type="GO" id="GO:0005829">
    <property type="term" value="C:cytosol"/>
    <property type="evidence" value="ECO:0007669"/>
    <property type="project" value="TreeGrafter"/>
</dbReference>
<dbReference type="PANTHER" id="PTHR43240">
    <property type="entry name" value="1,4-DIHYDROXY-2-NAPHTHOYL-COA THIOESTERASE 1"/>
    <property type="match status" value="1"/>
</dbReference>
<dbReference type="CDD" id="cd03443">
    <property type="entry name" value="PaaI_thioesterase"/>
    <property type="match status" value="1"/>
</dbReference>
<proteinExistence type="inferred from homology"/>
<dbReference type="EMBL" id="CP003697">
    <property type="protein sequence ID" value="AGF72430.1"/>
    <property type="molecule type" value="Genomic_DNA"/>
</dbReference>
<feature type="domain" description="Thioesterase" evidence="3">
    <location>
        <begin position="71"/>
        <end position="140"/>
    </location>
</feature>
<dbReference type="Pfam" id="PF03061">
    <property type="entry name" value="4HBT"/>
    <property type="match status" value="1"/>
</dbReference>
<keyword evidence="5" id="KW-1185">Reference proteome</keyword>
<dbReference type="KEGG" id="chn:A605_07140"/>
<dbReference type="HOGENOM" id="CLU_089876_13_3_11"/>
<keyword evidence="2" id="KW-0378">Hydrolase</keyword>
<dbReference type="InterPro" id="IPR006683">
    <property type="entry name" value="Thioestr_dom"/>
</dbReference>
<dbReference type="PATRIC" id="fig|1121362.3.peg.1442"/>
<sequence>MGGGTLSPMELMDLITRAASSEQGLDAAGLADFNAANTGLDAHLGIRYTHLAADRVTAELPVTEQLLQPVGLVNGGVYCSLAESLGSMAGVAAAGGRPVVGVNNNTDFIASVRAGIIEAEATPVQVGRRTQIWQIRMTHRGKLVARSTLRTMVL</sequence>
<evidence type="ECO:0000256" key="1">
    <source>
        <dbReference type="ARBA" id="ARBA00008324"/>
    </source>
</evidence>
<dbReference type="GO" id="GO:0061522">
    <property type="term" value="F:1,4-dihydroxy-2-naphthoyl-CoA thioesterase activity"/>
    <property type="evidence" value="ECO:0007669"/>
    <property type="project" value="TreeGrafter"/>
</dbReference>
<comment type="similarity">
    <text evidence="1">Belongs to the thioesterase PaaI family.</text>
</comment>
<dbReference type="Proteomes" id="UP000011723">
    <property type="component" value="Chromosome"/>
</dbReference>
<dbReference type="InterPro" id="IPR003736">
    <property type="entry name" value="PAAI_dom"/>
</dbReference>
<dbReference type="AlphaFoldDB" id="M1NY54"/>
<protein>
    <recommendedName>
        <fullName evidence="3">Thioesterase domain-containing protein</fullName>
    </recommendedName>
</protein>
<accession>M1NY54</accession>
<dbReference type="STRING" id="1121362.A605_07140"/>
<dbReference type="NCBIfam" id="TIGR00369">
    <property type="entry name" value="unchar_dom_1"/>
    <property type="match status" value="1"/>
</dbReference>
<evidence type="ECO:0000256" key="2">
    <source>
        <dbReference type="ARBA" id="ARBA00022801"/>
    </source>
</evidence>